<accession>A0A4R6Z7F8</accession>
<dbReference type="CDD" id="cd18809">
    <property type="entry name" value="SF1_C_RecD"/>
    <property type="match status" value="1"/>
</dbReference>
<proteinExistence type="inferred from homology"/>
<comment type="catalytic activity">
    <reaction evidence="11">
        <text>ATP + H2O = ADP + phosphate + H(+)</text>
        <dbReference type="Rhea" id="RHEA:13065"/>
        <dbReference type="ChEBI" id="CHEBI:15377"/>
        <dbReference type="ChEBI" id="CHEBI:15378"/>
        <dbReference type="ChEBI" id="CHEBI:30616"/>
        <dbReference type="ChEBI" id="CHEBI:43474"/>
        <dbReference type="ChEBI" id="CHEBI:456216"/>
        <dbReference type="EC" id="5.6.2.3"/>
    </reaction>
</comment>
<keyword evidence="9 11" id="KW-0234">DNA repair</keyword>
<evidence type="ECO:0000256" key="3">
    <source>
        <dbReference type="ARBA" id="ARBA00022763"/>
    </source>
</evidence>
<dbReference type="Pfam" id="PF13538">
    <property type="entry name" value="UvrD_C_2"/>
    <property type="match status" value="1"/>
</dbReference>
<evidence type="ECO:0000256" key="6">
    <source>
        <dbReference type="ARBA" id="ARBA00022839"/>
    </source>
</evidence>
<dbReference type="GO" id="GO:0003677">
    <property type="term" value="F:DNA binding"/>
    <property type="evidence" value="ECO:0007669"/>
    <property type="project" value="UniProtKB-UniRule"/>
</dbReference>
<dbReference type="PANTHER" id="PTHR43788:SF6">
    <property type="entry name" value="DNA HELICASE B"/>
    <property type="match status" value="1"/>
</dbReference>
<dbReference type="Gene3D" id="3.40.50.300">
    <property type="entry name" value="P-loop containing nucleotide triphosphate hydrolases"/>
    <property type="match status" value="2"/>
</dbReference>
<evidence type="ECO:0000259" key="12">
    <source>
        <dbReference type="Pfam" id="PF13538"/>
    </source>
</evidence>
<comment type="caution">
    <text evidence="14">The sequence shown here is derived from an EMBL/GenBank/DDBJ whole genome shotgun (WGS) entry which is preliminary data.</text>
</comment>
<feature type="binding site" evidence="11">
    <location>
        <begin position="169"/>
        <end position="176"/>
    </location>
    <ligand>
        <name>ATP</name>
        <dbReference type="ChEBI" id="CHEBI:30616"/>
    </ligand>
</feature>
<dbReference type="SUPFAM" id="SSF52540">
    <property type="entry name" value="P-loop containing nucleoside triphosphate hydrolases"/>
    <property type="match status" value="1"/>
</dbReference>
<comment type="similarity">
    <text evidence="11">Belongs to the RecD family.</text>
</comment>
<comment type="function">
    <text evidence="11">A helicase/nuclease that prepares dsDNA breaks (DSB) for recombinational DNA repair. Binds to DSBs and unwinds DNA via a highly rapid and processive ATP-dependent bidirectional helicase activity. Unwinds dsDNA until it encounters a Chi (crossover hotspot instigator) sequence from the 3' direction. Cuts ssDNA a few nucleotides 3' to the Chi site. The properties and activities of the enzyme are changed at Chi. The Chi-altered holoenzyme produces a long 3'-ssDNA overhang and facilitates RecA-binding to the ssDNA for homologous DNA recombination and repair. Holoenzyme degrades any linearized DNA that is unable to undergo homologous recombination. In the holoenzyme this subunit has ssDNA-dependent ATPase and 5'-3' helicase activity. When added to pre-assembled RecBC greatly stimulates nuclease activity and augments holoenzyme processivity. Negatively regulates the RecA-loading ability of RecBCD.</text>
</comment>
<dbReference type="GO" id="GO:0017116">
    <property type="term" value="F:single-stranded DNA helicase activity"/>
    <property type="evidence" value="ECO:0007669"/>
    <property type="project" value="TreeGrafter"/>
</dbReference>
<dbReference type="OrthoDB" id="9803432at2"/>
<dbReference type="InterPro" id="IPR027417">
    <property type="entry name" value="P-loop_NTPase"/>
</dbReference>
<dbReference type="GO" id="GO:0009338">
    <property type="term" value="C:exodeoxyribonuclease V complex"/>
    <property type="evidence" value="ECO:0007669"/>
    <property type="project" value="InterPro"/>
</dbReference>
<dbReference type="NCBIfam" id="TIGR01447">
    <property type="entry name" value="recD"/>
    <property type="match status" value="1"/>
</dbReference>
<gene>
    <name evidence="11" type="primary">recD</name>
    <name evidence="14" type="ORF">DFR29_102391</name>
</gene>
<dbReference type="InterPro" id="IPR041851">
    <property type="entry name" value="RecD_N_sf"/>
</dbReference>
<reference evidence="14 15" key="1">
    <citation type="submission" date="2019-03" db="EMBL/GenBank/DDBJ databases">
        <title>Genomic Encyclopedia of Type Strains, Phase IV (KMG-IV): sequencing the most valuable type-strain genomes for metagenomic binning, comparative biology and taxonomic classification.</title>
        <authorList>
            <person name="Goeker M."/>
        </authorList>
    </citation>
    <scope>NUCLEOTIDE SEQUENCE [LARGE SCALE GENOMIC DNA]</scope>
    <source>
        <strain evidence="14 15">DSM 21667</strain>
    </source>
</reference>
<dbReference type="Gene3D" id="1.10.10.1020">
    <property type="entry name" value="RecBCD complex, subunit RecD, N-terminal domain"/>
    <property type="match status" value="1"/>
</dbReference>
<evidence type="ECO:0000256" key="7">
    <source>
        <dbReference type="ARBA" id="ARBA00022840"/>
    </source>
</evidence>
<keyword evidence="5 11" id="KW-0347">Helicase</keyword>
<name>A0A4R6Z7F8_9GAMM</name>
<keyword evidence="15" id="KW-1185">Reference proteome</keyword>
<dbReference type="Proteomes" id="UP000295293">
    <property type="component" value="Unassembled WGS sequence"/>
</dbReference>
<dbReference type="AlphaFoldDB" id="A0A4R6Z7F8"/>
<evidence type="ECO:0000256" key="5">
    <source>
        <dbReference type="ARBA" id="ARBA00022806"/>
    </source>
</evidence>
<keyword evidence="8 11" id="KW-0238">DNA-binding</keyword>
<keyword evidence="10 11" id="KW-0413">Isomerase</keyword>
<feature type="domain" description="UvrD-like helicase C-terminal" evidence="12">
    <location>
        <begin position="519"/>
        <end position="564"/>
    </location>
</feature>
<dbReference type="HAMAP" id="MF_01487">
    <property type="entry name" value="RecD"/>
    <property type="match status" value="1"/>
</dbReference>
<keyword evidence="7 11" id="KW-0067">ATP-binding</keyword>
<dbReference type="GO" id="GO:0005524">
    <property type="term" value="F:ATP binding"/>
    <property type="evidence" value="ECO:0007669"/>
    <property type="project" value="UniProtKB-UniRule"/>
</dbReference>
<evidence type="ECO:0000256" key="11">
    <source>
        <dbReference type="HAMAP-Rule" id="MF_01487"/>
    </source>
</evidence>
<sequence length="604" mass="64714">MSSYRFRRDLDDSAAEVWRPLDRALAHWVRAHGGSAELAAVAAWASLADGLGDAALPLRGEDAGRHGMARLSDAALAALRQQPLVGDGSRRTPFVLDADDRFALWRNHADETAIAACLRQRRSAADPVDGAAVKAAVDALFGGDRTRRVQAQRMAVAGVAGRRLFVLTGGPGTGKTTTVLRMLLLLQRVQPQRLLIQVAAPTGKAAQRLLQSLRQGKMQLSQGEHALGEEWSAALAGIADAEAPTLHRLLGYDPRRNVFTRNRRRPLAADIVVVDEASMVDLALLRALLDALRPQARLILVGDADQLTSVAAGSTLMDLVAALEPQRAAELVRLQHSFRAERELVRVNEAVRSGDAAELDAALAAAPQRALLRPVGDAAVLAAALQQWALQLAGSGIAGDDADAGDAASAALAALRRLSQRQLLCALREDAFGALAANAAIEAQLRRHWQVAAEALWYPGRAVMITRNDYALRLFNGDIGLCLADADGSLRVWFETVDAAGQATARWLAPDRLPLHEGAFAVTVHKSQGSEYAEAAVLLPPDPEQRILSRQLLYTGVSRAKQRLQIWALPSVLAAALARPIRRAGGLAAKLRDGPAPPDQFELF</sequence>
<evidence type="ECO:0000259" key="13">
    <source>
        <dbReference type="Pfam" id="PF21185"/>
    </source>
</evidence>
<dbReference type="InterPro" id="IPR049550">
    <property type="entry name" value="RecD_N"/>
</dbReference>
<keyword evidence="2 11" id="KW-0547">Nucleotide-binding</keyword>
<evidence type="ECO:0000256" key="8">
    <source>
        <dbReference type="ARBA" id="ARBA00023125"/>
    </source>
</evidence>
<evidence type="ECO:0000256" key="1">
    <source>
        <dbReference type="ARBA" id="ARBA00022722"/>
    </source>
</evidence>
<evidence type="ECO:0000313" key="15">
    <source>
        <dbReference type="Proteomes" id="UP000295293"/>
    </source>
</evidence>
<dbReference type="InterPro" id="IPR027785">
    <property type="entry name" value="UvrD-like_helicase_C"/>
</dbReference>
<evidence type="ECO:0000256" key="10">
    <source>
        <dbReference type="ARBA" id="ARBA00023235"/>
    </source>
</evidence>
<dbReference type="GO" id="GO:0008854">
    <property type="term" value="F:exodeoxyribonuclease V activity"/>
    <property type="evidence" value="ECO:0007669"/>
    <property type="project" value="InterPro"/>
</dbReference>
<keyword evidence="4 11" id="KW-0378">Hydrolase</keyword>
<dbReference type="GO" id="GO:0016887">
    <property type="term" value="F:ATP hydrolysis activity"/>
    <property type="evidence" value="ECO:0007669"/>
    <property type="project" value="RHEA"/>
</dbReference>
<dbReference type="RefSeq" id="WP_133817443.1">
    <property type="nucleotide sequence ID" value="NZ_SNZH01000002.1"/>
</dbReference>
<dbReference type="InterPro" id="IPR006344">
    <property type="entry name" value="RecD"/>
</dbReference>
<evidence type="ECO:0000313" key="14">
    <source>
        <dbReference type="EMBL" id="TDR47731.1"/>
    </source>
</evidence>
<comment type="miscellaneous">
    <text evidence="11">In the RecBCD complex, RecB has a slow 3'-5' helicase, an exonuclease activity and loads RecA onto ssDNA, RecD has a fast 5'-3' helicase activity, while RecC stimulates the ATPase and processivity of the RecB helicase and contributes to recognition of the Chi site.</text>
</comment>
<protein>
    <recommendedName>
        <fullName evidence="11">RecBCD enzyme subunit RecD</fullName>
        <ecNumber evidence="11">5.6.2.3</ecNumber>
    </recommendedName>
    <alternativeName>
        <fullName evidence="11">DNA 5'-3' helicase subunit RecD</fullName>
    </alternativeName>
    <alternativeName>
        <fullName evidence="11">Exonuclease V subunit RecD</fullName>
        <shortName evidence="11">ExoV subunit RecD</shortName>
    </alternativeName>
    <alternativeName>
        <fullName evidence="11">Helicase/nuclease RecBCD subunit RecD</fullName>
    </alternativeName>
</protein>
<dbReference type="InterPro" id="IPR050534">
    <property type="entry name" value="Coronavir_polyprotein_1ab"/>
</dbReference>
<keyword evidence="1 11" id="KW-0540">Nuclease</keyword>
<dbReference type="Pfam" id="PF13245">
    <property type="entry name" value="AAA_19"/>
    <property type="match status" value="1"/>
</dbReference>
<dbReference type="EC" id="5.6.2.3" evidence="11"/>
<comment type="subunit">
    <text evidence="11">Heterotrimer of RecB, RecC and RecD. All subunits contribute to DNA-binding.</text>
</comment>
<keyword evidence="3 11" id="KW-0227">DNA damage</keyword>
<dbReference type="GO" id="GO:0000724">
    <property type="term" value="P:double-strand break repair via homologous recombination"/>
    <property type="evidence" value="ECO:0007669"/>
    <property type="project" value="UniProtKB-UniRule"/>
</dbReference>
<dbReference type="PANTHER" id="PTHR43788">
    <property type="entry name" value="DNA2/NAM7 HELICASE FAMILY MEMBER"/>
    <property type="match status" value="1"/>
</dbReference>
<dbReference type="GO" id="GO:0043139">
    <property type="term" value="F:5'-3' DNA helicase activity"/>
    <property type="evidence" value="ECO:0007669"/>
    <property type="project" value="UniProtKB-UniRule"/>
</dbReference>
<evidence type="ECO:0000256" key="4">
    <source>
        <dbReference type="ARBA" id="ARBA00022801"/>
    </source>
</evidence>
<feature type="domain" description="RecBCD enzyme subunit RecD N-terminal" evidence="13">
    <location>
        <begin position="15"/>
        <end position="99"/>
    </location>
</feature>
<dbReference type="EMBL" id="SNZH01000002">
    <property type="protein sequence ID" value="TDR47731.1"/>
    <property type="molecule type" value="Genomic_DNA"/>
</dbReference>
<organism evidence="14 15">
    <name type="scientific">Tahibacter aquaticus</name>
    <dbReference type="NCBI Taxonomy" id="520092"/>
    <lineage>
        <taxon>Bacteria</taxon>
        <taxon>Pseudomonadati</taxon>
        <taxon>Pseudomonadota</taxon>
        <taxon>Gammaproteobacteria</taxon>
        <taxon>Lysobacterales</taxon>
        <taxon>Rhodanobacteraceae</taxon>
        <taxon>Tahibacter</taxon>
    </lineage>
</organism>
<keyword evidence="6 11" id="KW-0269">Exonuclease</keyword>
<evidence type="ECO:0000256" key="2">
    <source>
        <dbReference type="ARBA" id="ARBA00022741"/>
    </source>
</evidence>
<dbReference type="Pfam" id="PF21185">
    <property type="entry name" value="RecD_N"/>
    <property type="match status" value="1"/>
</dbReference>
<evidence type="ECO:0000256" key="9">
    <source>
        <dbReference type="ARBA" id="ARBA00023204"/>
    </source>
</evidence>